<protein>
    <submittedName>
        <fullName evidence="4">NADAR family protein</fullName>
    </submittedName>
</protein>
<gene>
    <name evidence="4" type="ORF">IU449_21735</name>
</gene>
<name>A0ABS0DF99_9NOCA</name>
<comment type="caution">
    <text evidence="4">The sequence shown here is derived from an EMBL/GenBank/DDBJ whole genome shotgun (WGS) entry which is preliminary data.</text>
</comment>
<feature type="domain" description="NADAR" evidence="3">
    <location>
        <begin position="21"/>
        <end position="179"/>
    </location>
</feature>
<organism evidence="4 5">
    <name type="scientific">Nocardia higoensis</name>
    <dbReference type="NCBI Taxonomy" id="228599"/>
    <lineage>
        <taxon>Bacteria</taxon>
        <taxon>Bacillati</taxon>
        <taxon>Actinomycetota</taxon>
        <taxon>Actinomycetes</taxon>
        <taxon>Mycobacteriales</taxon>
        <taxon>Nocardiaceae</taxon>
        <taxon>Nocardia</taxon>
    </lineage>
</organism>
<dbReference type="NCBIfam" id="TIGR02464">
    <property type="entry name" value="ribofla_fusion"/>
    <property type="match status" value="1"/>
</dbReference>
<dbReference type="CDD" id="cd15457">
    <property type="entry name" value="NADAR"/>
    <property type="match status" value="1"/>
</dbReference>
<dbReference type="InterPro" id="IPR037238">
    <property type="entry name" value="YbiA-like_sf"/>
</dbReference>
<reference evidence="4 5" key="1">
    <citation type="submission" date="2020-10" db="EMBL/GenBank/DDBJ databases">
        <title>Identification of Nocardia species via Next-generation sequencing and recognition of intraspecies genetic diversity.</title>
        <authorList>
            <person name="Li P."/>
            <person name="Li P."/>
            <person name="Lu B."/>
        </authorList>
    </citation>
    <scope>NUCLEOTIDE SEQUENCE [LARGE SCALE GENOMIC DNA]</scope>
    <source>
        <strain evidence="4 5">BJ06-0143</strain>
    </source>
</reference>
<accession>A0ABS0DF99</accession>
<proteinExistence type="predicted"/>
<dbReference type="RefSeq" id="WP_195004127.1">
    <property type="nucleotide sequence ID" value="NZ_JADLQN010000004.1"/>
</dbReference>
<dbReference type="InterPro" id="IPR012816">
    <property type="entry name" value="NADAR"/>
</dbReference>
<keyword evidence="5" id="KW-1185">Reference proteome</keyword>
<sequence>MYSKQWLLDELGRGERAKYLFFWGHQPKADGGAGAHCLSQWWPSAFEVDGLRFRTTEHFMMWRKARMFGDERAAEQVLAAEHPGQAKKIGRTVAGFDEQRWERARFEVVVAGNVAKFGQEQQLSAYLAGTGDRVLVEASPVDPIWGIGLAADDPAAAEPATWPGLNLLGFALMAARDVLTGRVDPAAATERSA</sequence>
<evidence type="ECO:0000256" key="2">
    <source>
        <dbReference type="ARBA" id="ARBA00000751"/>
    </source>
</evidence>
<evidence type="ECO:0000313" key="5">
    <source>
        <dbReference type="Proteomes" id="UP000707731"/>
    </source>
</evidence>
<evidence type="ECO:0000259" key="3">
    <source>
        <dbReference type="Pfam" id="PF08719"/>
    </source>
</evidence>
<dbReference type="Pfam" id="PF08719">
    <property type="entry name" value="NADAR"/>
    <property type="match status" value="1"/>
</dbReference>
<dbReference type="Gene3D" id="1.10.357.40">
    <property type="entry name" value="YbiA-like"/>
    <property type="match status" value="1"/>
</dbReference>
<comment type="catalytic activity">
    <reaction evidence="1">
        <text>5-amino-6-(5-phospho-D-ribosylamino)uracil + H2O = 5,6-diaminouracil + D-ribose 5-phosphate</text>
        <dbReference type="Rhea" id="RHEA:55020"/>
        <dbReference type="ChEBI" id="CHEBI:15377"/>
        <dbReference type="ChEBI" id="CHEBI:46252"/>
        <dbReference type="ChEBI" id="CHEBI:58453"/>
        <dbReference type="ChEBI" id="CHEBI:78346"/>
    </reaction>
</comment>
<comment type="catalytic activity">
    <reaction evidence="2">
        <text>2,5-diamino-6-hydroxy-4-(5-phosphoribosylamino)-pyrimidine + H2O = 2,5,6-triamino-4-hydroxypyrimidine + D-ribose 5-phosphate</text>
        <dbReference type="Rhea" id="RHEA:23436"/>
        <dbReference type="ChEBI" id="CHEBI:15377"/>
        <dbReference type="ChEBI" id="CHEBI:58614"/>
        <dbReference type="ChEBI" id="CHEBI:78346"/>
        <dbReference type="ChEBI" id="CHEBI:137796"/>
    </reaction>
</comment>
<evidence type="ECO:0000313" key="4">
    <source>
        <dbReference type="EMBL" id="MBF6357131.1"/>
    </source>
</evidence>
<dbReference type="SUPFAM" id="SSF143990">
    <property type="entry name" value="YbiA-like"/>
    <property type="match status" value="1"/>
</dbReference>
<dbReference type="EMBL" id="JADLQN010000004">
    <property type="protein sequence ID" value="MBF6357131.1"/>
    <property type="molecule type" value="Genomic_DNA"/>
</dbReference>
<dbReference type="Proteomes" id="UP000707731">
    <property type="component" value="Unassembled WGS sequence"/>
</dbReference>
<evidence type="ECO:0000256" key="1">
    <source>
        <dbReference type="ARBA" id="ARBA00000022"/>
    </source>
</evidence>